<dbReference type="Pfam" id="PF08841">
    <property type="entry name" value="DDR"/>
    <property type="match status" value="1"/>
</dbReference>
<dbReference type="Proteomes" id="UP000184447">
    <property type="component" value="Unassembled WGS sequence"/>
</dbReference>
<dbReference type="AlphaFoldDB" id="A0A1M5SXK3"/>
<evidence type="ECO:0000259" key="2">
    <source>
        <dbReference type="Pfam" id="PF18427"/>
    </source>
</evidence>
<accession>A0A1M5SXK3</accession>
<dbReference type="InterPro" id="IPR009191">
    <property type="entry name" value="DDRA"/>
</dbReference>
<evidence type="ECO:0000259" key="1">
    <source>
        <dbReference type="Pfam" id="PF08841"/>
    </source>
</evidence>
<dbReference type="RefSeq" id="WP_073337417.1">
    <property type="nucleotide sequence ID" value="NZ_FQXM01000005.1"/>
</dbReference>
<dbReference type="Gene3D" id="2.40.50.140">
    <property type="entry name" value="Nucleic acid-binding proteins"/>
    <property type="match status" value="1"/>
</dbReference>
<dbReference type="NCBIfam" id="TIGR04491">
    <property type="entry name" value="reactive_PduG"/>
    <property type="match status" value="1"/>
</dbReference>
<evidence type="ECO:0000313" key="3">
    <source>
        <dbReference type="EMBL" id="SHH42988.1"/>
    </source>
</evidence>
<dbReference type="InterPro" id="IPR028975">
    <property type="entry name" value="DDRA_swiveling_dom_sf"/>
</dbReference>
<dbReference type="InterPro" id="IPR012340">
    <property type="entry name" value="NA-bd_OB-fold"/>
</dbReference>
<dbReference type="OrthoDB" id="4676896at2"/>
<dbReference type="Gene3D" id="3.90.470.30">
    <property type="match status" value="1"/>
</dbReference>
<dbReference type="Pfam" id="PF18427">
    <property type="entry name" value="DDR_swiveling"/>
    <property type="match status" value="1"/>
</dbReference>
<dbReference type="InterPro" id="IPR040916">
    <property type="entry name" value="DDR_swiveling"/>
</dbReference>
<evidence type="ECO:0000313" key="4">
    <source>
        <dbReference type="Proteomes" id="UP000184447"/>
    </source>
</evidence>
<dbReference type="Gene3D" id="3.50.30.70">
    <property type="entry name" value="Swiveling domain of dehydratase reactivase alpha subunit"/>
    <property type="match status" value="1"/>
</dbReference>
<dbReference type="Gene3D" id="3.30.420.40">
    <property type="match status" value="2"/>
</dbReference>
<protein>
    <submittedName>
        <fullName evidence="3">Diol dehydratase reactivase alpha subunit</fullName>
    </submittedName>
</protein>
<sequence length="605" mass="65220">MKVIAGVDVGNSTTEVCISKIDNNGKFQFISSGISKTTGIKGTEDNVKGISAALNNALDKTNIRISDIDSIRINEAAPVIGDTAMETITETIITESTMIGHNPSTPGGEGLGLGITININDMNKADMNKDYVVIIPQSLDYEDASEKINLALKNKIKIKAAIVQKDEAVLICNRINTVIPIVDEIKYIEKIPLDKFAAVEVAKSGHTIKVLSNPYGIATIFNLNSEETKRVIPIAKSLIGIRSAIVIKTPEGEVQEKVIPSGKLLIKANNSTEKVDVDSGAEAIMSLVNRIEEIEDISGEAATNVGGMISSVKNTMAELTNENILDIKIKDILAIDTFFPKKVVGGLAEETFMENAVAVAAMVKTKKLPMDRIASKLSALTNIDVQVAGVEAVMATLGAFTTPGTKLPLAILDIGGGSTDAAVLHEDGLIKSIHLAGAGEMVTMIINSELGLSDRSIAEDIKKYPIAKVESLFHIKMENDEIKFFQEPLEARFFGRIVILKNNEMLPIYKDVNLEKIISVRKSAKERVFVQNSLRALKQIAPMNNLRNIPNVVLVGGSALDFEIPEMILSQLSKYKIVSGRGNIRSVEGPRNAVATGLVMSYVGN</sequence>
<organism evidence="3 4">
    <name type="scientific">Clostridium grantii DSM 8605</name>
    <dbReference type="NCBI Taxonomy" id="1121316"/>
    <lineage>
        <taxon>Bacteria</taxon>
        <taxon>Bacillati</taxon>
        <taxon>Bacillota</taxon>
        <taxon>Clostridia</taxon>
        <taxon>Eubacteriales</taxon>
        <taxon>Clostridiaceae</taxon>
        <taxon>Clostridium</taxon>
    </lineage>
</organism>
<dbReference type="SUPFAM" id="SSF82317">
    <property type="entry name" value="Swiveling domain of dehydratase reactivase alpha subunit"/>
    <property type="match status" value="1"/>
</dbReference>
<dbReference type="InterPro" id="IPR043129">
    <property type="entry name" value="ATPase_NBD"/>
</dbReference>
<dbReference type="STRING" id="1121316.SAMN02745207_01083"/>
<gene>
    <name evidence="3" type="ORF">SAMN02745207_01083</name>
</gene>
<name>A0A1M5SXK3_9CLOT</name>
<reference evidence="3 4" key="1">
    <citation type="submission" date="2016-11" db="EMBL/GenBank/DDBJ databases">
        <authorList>
            <person name="Jaros S."/>
            <person name="Januszkiewicz K."/>
            <person name="Wedrychowicz H."/>
        </authorList>
    </citation>
    <scope>NUCLEOTIDE SEQUENCE [LARGE SCALE GENOMIC DNA]</scope>
    <source>
        <strain evidence="3 4">DSM 8605</strain>
    </source>
</reference>
<keyword evidence="4" id="KW-1185">Reference proteome</keyword>
<dbReference type="EMBL" id="FQXM01000005">
    <property type="protein sequence ID" value="SHH42988.1"/>
    <property type="molecule type" value="Genomic_DNA"/>
</dbReference>
<dbReference type="SUPFAM" id="SSF53067">
    <property type="entry name" value="Actin-like ATPase domain"/>
    <property type="match status" value="2"/>
</dbReference>
<feature type="domain" description="Diol dehydratase reactivase ATPase-like" evidence="1">
    <location>
        <begin position="275"/>
        <end position="602"/>
    </location>
</feature>
<feature type="domain" description="DD-reactivating factor swiveling" evidence="2">
    <location>
        <begin position="93"/>
        <end position="254"/>
    </location>
</feature>
<dbReference type="InterPro" id="IPR030994">
    <property type="entry name" value="DDR_dom"/>
</dbReference>
<proteinExistence type="predicted"/>